<dbReference type="PANTHER" id="PTHR42912">
    <property type="entry name" value="METHYLTRANSFERASE"/>
    <property type="match status" value="1"/>
</dbReference>
<accession>A0A9X1SX99</accession>
<dbReference type="InterPro" id="IPR050508">
    <property type="entry name" value="Methyltransf_Superfamily"/>
</dbReference>
<keyword evidence="2" id="KW-0808">Transferase</keyword>
<organism evidence="2 3">
    <name type="scientific">Kineosporia babensis</name>
    <dbReference type="NCBI Taxonomy" id="499548"/>
    <lineage>
        <taxon>Bacteria</taxon>
        <taxon>Bacillati</taxon>
        <taxon>Actinomycetota</taxon>
        <taxon>Actinomycetes</taxon>
        <taxon>Kineosporiales</taxon>
        <taxon>Kineosporiaceae</taxon>
        <taxon>Kineosporia</taxon>
    </lineage>
</organism>
<dbReference type="AlphaFoldDB" id="A0A9X1SX99"/>
<dbReference type="InterPro" id="IPR041698">
    <property type="entry name" value="Methyltransf_25"/>
</dbReference>
<dbReference type="CDD" id="cd02440">
    <property type="entry name" value="AdoMet_MTases"/>
    <property type="match status" value="1"/>
</dbReference>
<dbReference type="EMBL" id="JAJOMB010000026">
    <property type="protein sequence ID" value="MCD5315987.1"/>
    <property type="molecule type" value="Genomic_DNA"/>
</dbReference>
<proteinExistence type="predicted"/>
<gene>
    <name evidence="2" type="ORF">LR394_34345</name>
</gene>
<comment type="caution">
    <text evidence="2">The sequence shown here is derived from an EMBL/GenBank/DDBJ whole genome shotgun (WGS) entry which is preliminary data.</text>
</comment>
<feature type="domain" description="Methyltransferase" evidence="1">
    <location>
        <begin position="59"/>
        <end position="147"/>
    </location>
</feature>
<evidence type="ECO:0000313" key="3">
    <source>
        <dbReference type="Proteomes" id="UP001138997"/>
    </source>
</evidence>
<keyword evidence="2" id="KW-0489">Methyltransferase</keyword>
<keyword evidence="3" id="KW-1185">Reference proteome</keyword>
<dbReference type="Gene3D" id="3.40.50.150">
    <property type="entry name" value="Vaccinia Virus protein VP39"/>
    <property type="match status" value="1"/>
</dbReference>
<dbReference type="GO" id="GO:0008168">
    <property type="term" value="F:methyltransferase activity"/>
    <property type="evidence" value="ECO:0007669"/>
    <property type="project" value="UniProtKB-KW"/>
</dbReference>
<sequence length="218" mass="23788">MTATNIDPDLAAVRATYDLVAADYADLLRDNLAGKPADRAMLHLFADLVLAGEFGPVGDIGCGPGRITPHLAGLGLDVFGVDLSPGMIEVARREHPHLRFEVGTMTDLQLETHSLAGALGWYSLIHLPDHLVPVALAEFRRVIRPGGYLMLAFQNGEQIRHIDSAYGHELSLNLYRRTVDDFLPWLTEAGFAVFSSTVVAAVSWEKEAQAYVIARALE</sequence>
<protein>
    <submittedName>
        <fullName evidence="2">Class I SAM-dependent methyltransferase</fullName>
    </submittedName>
</protein>
<dbReference type="Proteomes" id="UP001138997">
    <property type="component" value="Unassembled WGS sequence"/>
</dbReference>
<evidence type="ECO:0000313" key="2">
    <source>
        <dbReference type="EMBL" id="MCD5315987.1"/>
    </source>
</evidence>
<dbReference type="SUPFAM" id="SSF53335">
    <property type="entry name" value="S-adenosyl-L-methionine-dependent methyltransferases"/>
    <property type="match status" value="1"/>
</dbReference>
<reference evidence="2" key="1">
    <citation type="submission" date="2021-11" db="EMBL/GenBank/DDBJ databases">
        <title>Streptomyces corallinus and Kineosporia corallina sp. nov., two new coral-derived marine actinobacteria.</title>
        <authorList>
            <person name="Buangrab K."/>
            <person name="Sutthacheep M."/>
            <person name="Yeemin T."/>
            <person name="Harunari E."/>
            <person name="Igarashi Y."/>
            <person name="Sripreechasak P."/>
            <person name="Kanchanasin P."/>
            <person name="Tanasupawat S."/>
            <person name="Phongsopitanun W."/>
        </authorList>
    </citation>
    <scope>NUCLEOTIDE SEQUENCE</scope>
    <source>
        <strain evidence="2">JCM 31032</strain>
    </source>
</reference>
<dbReference type="RefSeq" id="WP_231448808.1">
    <property type="nucleotide sequence ID" value="NZ_JAJOMB010000026.1"/>
</dbReference>
<dbReference type="GO" id="GO:0032259">
    <property type="term" value="P:methylation"/>
    <property type="evidence" value="ECO:0007669"/>
    <property type="project" value="UniProtKB-KW"/>
</dbReference>
<dbReference type="InterPro" id="IPR029063">
    <property type="entry name" value="SAM-dependent_MTases_sf"/>
</dbReference>
<evidence type="ECO:0000259" key="1">
    <source>
        <dbReference type="Pfam" id="PF13649"/>
    </source>
</evidence>
<name>A0A9X1SX99_9ACTN</name>
<dbReference type="Pfam" id="PF13649">
    <property type="entry name" value="Methyltransf_25"/>
    <property type="match status" value="1"/>
</dbReference>